<dbReference type="InterPro" id="IPR015894">
    <property type="entry name" value="Guanylate-bd_N"/>
</dbReference>
<dbReference type="InterPro" id="IPR036543">
    <property type="entry name" value="Guanylate-bd_C_sf"/>
</dbReference>
<dbReference type="PANTHER" id="PTHR10751">
    <property type="entry name" value="GUANYLATE BINDING PROTEIN"/>
    <property type="match status" value="1"/>
</dbReference>
<reference evidence="4" key="1">
    <citation type="submission" date="2024-07" db="EMBL/GenBank/DDBJ databases">
        <authorList>
            <person name="Yang L."/>
            <person name="Li C."/>
        </authorList>
    </citation>
    <scope>NUCLEOTIDE SEQUENCE</scope>
</reference>
<proteinExistence type="evidence at transcript level"/>
<dbReference type="SUPFAM" id="SSF48340">
    <property type="entry name" value="Interferon-induced guanylate-binding protein 1 (GBP1), C-terminal domain"/>
    <property type="match status" value="1"/>
</dbReference>
<organism evidence="4">
    <name type="scientific">Stichopus japonicus</name>
    <name type="common">Sea cucumber</name>
    <dbReference type="NCBI Taxonomy" id="307972"/>
    <lineage>
        <taxon>Eukaryota</taxon>
        <taxon>Metazoa</taxon>
        <taxon>Echinodermata</taxon>
        <taxon>Eleutherozoa</taxon>
        <taxon>Echinozoa</taxon>
        <taxon>Holothuroidea</taxon>
        <taxon>Aspidochirotacea</taxon>
        <taxon>Aspidochirotida</taxon>
        <taxon>Stichopodidae</taxon>
        <taxon>Apostichopus</taxon>
    </lineage>
</organism>
<dbReference type="InterPro" id="IPR027417">
    <property type="entry name" value="P-loop_NTPase"/>
</dbReference>
<dbReference type="SUPFAM" id="SSF52540">
    <property type="entry name" value="P-loop containing nucleoside triphosphate hydrolases"/>
    <property type="match status" value="1"/>
</dbReference>
<dbReference type="GO" id="GO:0003924">
    <property type="term" value="F:GTPase activity"/>
    <property type="evidence" value="ECO:0007669"/>
    <property type="project" value="InterPro"/>
</dbReference>
<dbReference type="AlphaFoldDB" id="A0AB39J5D7"/>
<name>A0AB39J5D7_STIJA</name>
<protein>
    <submittedName>
        <fullName evidence="4">Guanylate binding protein 2</fullName>
    </submittedName>
</protein>
<evidence type="ECO:0000313" key="4">
    <source>
        <dbReference type="EMBL" id="XDN88987.1"/>
    </source>
</evidence>
<dbReference type="GO" id="GO:0005525">
    <property type="term" value="F:GTP binding"/>
    <property type="evidence" value="ECO:0007669"/>
    <property type="project" value="InterPro"/>
</dbReference>
<dbReference type="Pfam" id="PF02263">
    <property type="entry name" value="GBP"/>
    <property type="match status" value="1"/>
</dbReference>
<feature type="domain" description="Guanylate-binding protein/Atlastin C-terminal" evidence="3">
    <location>
        <begin position="303"/>
        <end position="466"/>
    </location>
</feature>
<feature type="domain" description="Guanylate-binding protein N-terminal" evidence="2">
    <location>
        <begin position="35"/>
        <end position="299"/>
    </location>
</feature>
<dbReference type="Gene3D" id="3.40.50.300">
    <property type="entry name" value="P-loop containing nucleotide triphosphate hydrolases"/>
    <property type="match status" value="1"/>
</dbReference>
<dbReference type="EMBL" id="PQ120688">
    <property type="protein sequence ID" value="XDN88987.1"/>
    <property type="molecule type" value="mRNA"/>
</dbReference>
<evidence type="ECO:0000259" key="2">
    <source>
        <dbReference type="Pfam" id="PF02263"/>
    </source>
</evidence>
<evidence type="ECO:0000256" key="1">
    <source>
        <dbReference type="ARBA" id="ARBA00022801"/>
    </source>
</evidence>
<keyword evidence="1" id="KW-0378">Hydrolase</keyword>
<dbReference type="InterPro" id="IPR003191">
    <property type="entry name" value="Guanylate-bd/ATL_C"/>
</dbReference>
<accession>A0AB39J5D7</accession>
<evidence type="ECO:0000259" key="3">
    <source>
        <dbReference type="Pfam" id="PF02841"/>
    </source>
</evidence>
<sequence>MEPYPSVPLCLPGNFIWDSHNRHILVDKSKSRGDITVCKEGLAILDSVKDDYVIVICITGPARTGKSYFLSQFQEGVTFEIGHSTTSKTTGIWIALAPNSVTMTDGKIARLVLLDAEGLGSTSTIDHDGCTERWDRKVFTLCALFSSYLIYNSKGVPTSDDLDKLSFMSQFSSSIQGHLSTPGESMETAVDISPYFMWLIRDAVLQPEVDGQNCTWKKFIISSVLCVEAGAAKNSRNAIKAAIKRSFQNFDAHGIPPPSVDPEVVQNLLLAKYKDQINKKFLYRVEEVKNHVLACAQVKVIKGFPITGQQLALYVSSCVSAVNSESDKLPIQNAWESFLEVKWNDTLIATMEKYDDHANQISYPISTEDIESFHVQESSEVQKAFTEFEASNFDERSVKQYREKLNSALKGKLHTIKTINNTKSHNHCEKVARNLELHLTKVENLDNYTFEELLKGRQKVLEEYLRKAIGPSINEVKEALEERMDGKIRTLQPALIQNTIEAVEEVYEREARDTIQDRLPLETNVIDAEYQRIRELCINQFRIRCRGCDGFLNALSRLETDLRKRLQSLQQTNLSLSNDVCEEAMRSSKRKHFDALWNLVSELNIADLQSAKETALAEYERDARGPAKDKVRKEYGEDMDEKLCRAKTLIAEHALTEAKRDYKRELDELLIEGPLDSREASVKCSSICTKIRKHFERRCDGLDDVLSRVYGTNVTKVESDVVKYFHRRNGELSFEYCDKLMTRLIREILKPSIDNIEMLVSYEEKKTSILQKYDESAKGPKAVDVKDAAVLQIDKDIKRAEQQRVLKGIKLGLQALEVAGGVYGAAVGGKAAKIGMTAAMAAKLGQNVFDKTM</sequence>
<dbReference type="Pfam" id="PF02841">
    <property type="entry name" value="GBP_C"/>
    <property type="match status" value="1"/>
</dbReference>